<feature type="modified residue" description="4-aspartylphosphate" evidence="1">
    <location>
        <position position="57"/>
    </location>
</feature>
<dbReference type="InterPro" id="IPR001789">
    <property type="entry name" value="Sig_transdc_resp-reg_receiver"/>
</dbReference>
<dbReference type="SUPFAM" id="SSF52172">
    <property type="entry name" value="CheY-like"/>
    <property type="match status" value="1"/>
</dbReference>
<dbReference type="AlphaFoldDB" id="A0A494VQK3"/>
<protein>
    <submittedName>
        <fullName evidence="3">Response regulator</fullName>
    </submittedName>
</protein>
<dbReference type="Pfam" id="PF00072">
    <property type="entry name" value="Response_reg"/>
    <property type="match status" value="1"/>
</dbReference>
<dbReference type="KEGG" id="muh:HYN43_009665"/>
<dbReference type="EMBL" id="CP032869">
    <property type="protein sequence ID" value="AYL95540.1"/>
    <property type="molecule type" value="Genomic_DNA"/>
</dbReference>
<gene>
    <name evidence="3" type="ORF">HYN43_009665</name>
</gene>
<evidence type="ECO:0000313" key="3">
    <source>
        <dbReference type="EMBL" id="AYL95540.1"/>
    </source>
</evidence>
<dbReference type="GO" id="GO:0000160">
    <property type="term" value="P:phosphorelay signal transduction system"/>
    <property type="evidence" value="ECO:0007669"/>
    <property type="project" value="InterPro"/>
</dbReference>
<accession>A0A494VQK3</accession>
<sequence>MEKVLNCLVIEDDKDVNAFVCDMVNQTAFLNLAGNYFSADAALETLQNRNIELLILDINLPAIDGVCLLLKNC</sequence>
<dbReference type="Gene3D" id="3.40.50.2300">
    <property type="match status" value="1"/>
</dbReference>
<dbReference type="OrthoDB" id="9784719at2"/>
<evidence type="ECO:0000259" key="2">
    <source>
        <dbReference type="PROSITE" id="PS50110"/>
    </source>
</evidence>
<proteinExistence type="predicted"/>
<dbReference type="RefSeq" id="WP_119411498.1">
    <property type="nucleotide sequence ID" value="NZ_CP032869.1"/>
</dbReference>
<dbReference type="InterPro" id="IPR011006">
    <property type="entry name" value="CheY-like_superfamily"/>
</dbReference>
<dbReference type="PROSITE" id="PS50110">
    <property type="entry name" value="RESPONSE_REGULATORY"/>
    <property type="match status" value="1"/>
</dbReference>
<keyword evidence="4" id="KW-1185">Reference proteome</keyword>
<organism evidence="3 4">
    <name type="scientific">Mucilaginibacter celer</name>
    <dbReference type="NCBI Taxonomy" id="2305508"/>
    <lineage>
        <taxon>Bacteria</taxon>
        <taxon>Pseudomonadati</taxon>
        <taxon>Bacteroidota</taxon>
        <taxon>Sphingobacteriia</taxon>
        <taxon>Sphingobacteriales</taxon>
        <taxon>Sphingobacteriaceae</taxon>
        <taxon>Mucilaginibacter</taxon>
    </lineage>
</organism>
<feature type="domain" description="Response regulatory" evidence="2">
    <location>
        <begin position="6"/>
        <end position="73"/>
    </location>
</feature>
<reference evidence="3 4" key="1">
    <citation type="submission" date="2018-10" db="EMBL/GenBank/DDBJ databases">
        <title>Genome sequencing of Mucilaginibacter sp. HYN0043.</title>
        <authorList>
            <person name="Kim M."/>
            <person name="Yi H."/>
        </authorList>
    </citation>
    <scope>NUCLEOTIDE SEQUENCE [LARGE SCALE GENOMIC DNA]</scope>
    <source>
        <strain evidence="3 4">HYN0043</strain>
    </source>
</reference>
<name>A0A494VQK3_9SPHI</name>
<dbReference type="Proteomes" id="UP000270046">
    <property type="component" value="Chromosome"/>
</dbReference>
<evidence type="ECO:0000256" key="1">
    <source>
        <dbReference type="PROSITE-ProRule" id="PRU00169"/>
    </source>
</evidence>
<evidence type="ECO:0000313" key="4">
    <source>
        <dbReference type="Proteomes" id="UP000270046"/>
    </source>
</evidence>
<keyword evidence="1" id="KW-0597">Phosphoprotein</keyword>